<reference evidence="1 2" key="1">
    <citation type="submission" date="2021-03" db="EMBL/GenBank/DDBJ databases">
        <title>Fibrella sp. HMF5405 genome sequencing and assembly.</title>
        <authorList>
            <person name="Kang H."/>
            <person name="Kim H."/>
            <person name="Bae S."/>
            <person name="Joh K."/>
        </authorList>
    </citation>
    <scope>NUCLEOTIDE SEQUENCE [LARGE SCALE GENOMIC DNA]</scope>
    <source>
        <strain evidence="1 2">HMF5405</strain>
    </source>
</reference>
<keyword evidence="2" id="KW-1185">Reference proteome</keyword>
<evidence type="ECO:0000313" key="1">
    <source>
        <dbReference type="EMBL" id="MBO0948215.1"/>
    </source>
</evidence>
<evidence type="ECO:0008006" key="3">
    <source>
        <dbReference type="Google" id="ProtNLM"/>
    </source>
</evidence>
<protein>
    <recommendedName>
        <fullName evidence="3">DUF5683 domain-containing protein</fullName>
    </recommendedName>
</protein>
<dbReference type="Proteomes" id="UP000664628">
    <property type="component" value="Unassembled WGS sequence"/>
</dbReference>
<comment type="caution">
    <text evidence="1">The sequence shown here is derived from an EMBL/GenBank/DDBJ whole genome shotgun (WGS) entry which is preliminary data.</text>
</comment>
<organism evidence="1 2">
    <name type="scientific">Fibrella forsythiae</name>
    <dbReference type="NCBI Taxonomy" id="2817061"/>
    <lineage>
        <taxon>Bacteria</taxon>
        <taxon>Pseudomonadati</taxon>
        <taxon>Bacteroidota</taxon>
        <taxon>Cytophagia</taxon>
        <taxon>Cytophagales</taxon>
        <taxon>Spirosomataceae</taxon>
        <taxon>Fibrella</taxon>
    </lineage>
</organism>
<sequence>MTFSLHSIYLILLLLSASLTGKAQGRVSNVRMRAIDQQSIEVFYDLRNSVPTDSIYVRLQRRDGKLVAPDLGSVSGDLGTNRIDGRDQRIVWNLRRNGLLLREEVRAVVLLKQGGLLTQTAQNPTEIAPPLPDSAALVPEKPYRGPAWALLSLLAPGVGNIFVQTPEPRVGLRPLVTVAAYGLLIYGAGQQGEANQAYTDYVSAGNEAAAEPFYQKANSANQRYYIATRAAAAIWVTDITLTLLRGLRNQRDEKRAVQPLSYHLNLQANTPVAVFRYTF</sequence>
<gene>
    <name evidence="1" type="ORF">J2I46_06460</name>
</gene>
<accession>A0ABS3JDY6</accession>
<dbReference type="RefSeq" id="WP_207328178.1">
    <property type="nucleotide sequence ID" value="NZ_JAFMYW010000002.1"/>
</dbReference>
<evidence type="ECO:0000313" key="2">
    <source>
        <dbReference type="Proteomes" id="UP000664628"/>
    </source>
</evidence>
<dbReference type="EMBL" id="JAFMYW010000002">
    <property type="protein sequence ID" value="MBO0948215.1"/>
    <property type="molecule type" value="Genomic_DNA"/>
</dbReference>
<proteinExistence type="predicted"/>
<name>A0ABS3JDY6_9BACT</name>